<dbReference type="GO" id="GO:0015658">
    <property type="term" value="F:branched-chain amino acid transmembrane transporter activity"/>
    <property type="evidence" value="ECO:0007669"/>
    <property type="project" value="InterPro"/>
</dbReference>
<dbReference type="InterPro" id="IPR001851">
    <property type="entry name" value="ABC_transp_permease"/>
</dbReference>
<name>A0A644XH16_9ZZZZ</name>
<keyword evidence="4 6" id="KW-1133">Transmembrane helix</keyword>
<evidence type="ECO:0000256" key="1">
    <source>
        <dbReference type="ARBA" id="ARBA00004651"/>
    </source>
</evidence>
<reference evidence="7" key="1">
    <citation type="submission" date="2019-08" db="EMBL/GenBank/DDBJ databases">
        <authorList>
            <person name="Kucharzyk K."/>
            <person name="Murdoch R.W."/>
            <person name="Higgins S."/>
            <person name="Loffler F."/>
        </authorList>
    </citation>
    <scope>NUCLEOTIDE SEQUENCE</scope>
</reference>
<evidence type="ECO:0000256" key="5">
    <source>
        <dbReference type="ARBA" id="ARBA00023136"/>
    </source>
</evidence>
<dbReference type="CDD" id="cd06581">
    <property type="entry name" value="TM_PBP1_LivM_like"/>
    <property type="match status" value="1"/>
</dbReference>
<accession>A0A644XH16</accession>
<evidence type="ECO:0000256" key="2">
    <source>
        <dbReference type="ARBA" id="ARBA00022475"/>
    </source>
</evidence>
<evidence type="ECO:0008006" key="8">
    <source>
        <dbReference type="Google" id="ProtNLM"/>
    </source>
</evidence>
<keyword evidence="2" id="KW-1003">Cell membrane</keyword>
<feature type="transmembrane region" description="Helical" evidence="6">
    <location>
        <begin position="61"/>
        <end position="80"/>
    </location>
</feature>
<dbReference type="InterPro" id="IPR043428">
    <property type="entry name" value="LivM-like"/>
</dbReference>
<dbReference type="EMBL" id="VSSQ01002379">
    <property type="protein sequence ID" value="MPM15061.1"/>
    <property type="molecule type" value="Genomic_DNA"/>
</dbReference>
<keyword evidence="5 6" id="KW-0472">Membrane</keyword>
<comment type="caution">
    <text evidence="7">The sequence shown here is derived from an EMBL/GenBank/DDBJ whole genome shotgun (WGS) entry which is preliminary data.</text>
</comment>
<dbReference type="AlphaFoldDB" id="A0A644XH16"/>
<keyword evidence="3 6" id="KW-0812">Transmembrane</keyword>
<evidence type="ECO:0000256" key="3">
    <source>
        <dbReference type="ARBA" id="ARBA00022692"/>
    </source>
</evidence>
<dbReference type="Pfam" id="PF02653">
    <property type="entry name" value="BPD_transp_2"/>
    <property type="match status" value="1"/>
</dbReference>
<feature type="transmembrane region" description="Helical" evidence="6">
    <location>
        <begin position="164"/>
        <end position="182"/>
    </location>
</feature>
<feature type="transmembrane region" description="Helical" evidence="6">
    <location>
        <begin position="12"/>
        <end position="30"/>
    </location>
</feature>
<dbReference type="PANTHER" id="PTHR30482:SF10">
    <property type="entry name" value="HIGH-AFFINITY BRANCHED-CHAIN AMINO ACID TRANSPORT PROTEIN BRAE"/>
    <property type="match status" value="1"/>
</dbReference>
<organism evidence="7">
    <name type="scientific">bioreactor metagenome</name>
    <dbReference type="NCBI Taxonomy" id="1076179"/>
    <lineage>
        <taxon>unclassified sequences</taxon>
        <taxon>metagenomes</taxon>
        <taxon>ecological metagenomes</taxon>
    </lineage>
</organism>
<feature type="transmembrane region" description="Helical" evidence="6">
    <location>
        <begin position="291"/>
        <end position="315"/>
    </location>
</feature>
<evidence type="ECO:0000256" key="4">
    <source>
        <dbReference type="ARBA" id="ARBA00022989"/>
    </source>
</evidence>
<sequence length="336" mass="36522">MKKLFENRYSKYILLGIILASLPLLQDMGIIKSSTITTFGTILFYAIVAVGLNVLLGYSGLISLGTAGFMGLGAYLSAYLTQDLKLPFLVSLIISIIVPLIIGLLIGLVSLRISGMYLAIATLAVSEIFKKIFIEFDNITGGFSGKTASYPEIFGFGLNRDTTFILIVVILIIVMILTDNFIHSSTGRALLTMRVSEPAAQAMGINLLKYKLTAFAIATVYASLGGVLYVHFIRFSYPATWNLLLSLQILAVIVIGGLRTITGPIIGSIIVFGVPELILKQLPVIGSIDGLAYIFTGILIIIVILFYPHGLIYIGKDIKKYINKKKVKVNELNANT</sequence>
<gene>
    <name evidence="7" type="ORF">SDC9_61427</name>
</gene>
<dbReference type="PANTHER" id="PTHR30482">
    <property type="entry name" value="HIGH-AFFINITY BRANCHED-CHAIN AMINO ACID TRANSPORT SYSTEM PERMEASE"/>
    <property type="match status" value="1"/>
</dbReference>
<comment type="subcellular location">
    <subcellularLocation>
        <location evidence="1">Cell membrane</location>
        <topology evidence="1">Multi-pass membrane protein</topology>
    </subcellularLocation>
</comment>
<dbReference type="GO" id="GO:0005886">
    <property type="term" value="C:plasma membrane"/>
    <property type="evidence" value="ECO:0007669"/>
    <property type="project" value="UniProtKB-SubCell"/>
</dbReference>
<evidence type="ECO:0000256" key="6">
    <source>
        <dbReference type="SAM" id="Phobius"/>
    </source>
</evidence>
<protein>
    <recommendedName>
        <fullName evidence="8">High-affinity branched-chain amino acid transport system permease protein LivH</fullName>
    </recommendedName>
</protein>
<feature type="transmembrane region" description="Helical" evidence="6">
    <location>
        <begin position="212"/>
        <end position="233"/>
    </location>
</feature>
<evidence type="ECO:0000313" key="7">
    <source>
        <dbReference type="EMBL" id="MPM15061.1"/>
    </source>
</evidence>
<feature type="transmembrane region" description="Helical" evidence="6">
    <location>
        <begin position="86"/>
        <end position="109"/>
    </location>
</feature>
<proteinExistence type="predicted"/>
<feature type="transmembrane region" description="Helical" evidence="6">
    <location>
        <begin position="36"/>
        <end position="56"/>
    </location>
</feature>